<protein>
    <submittedName>
        <fullName evidence="1">Uncharacterized protein</fullName>
    </submittedName>
</protein>
<comment type="caution">
    <text evidence="1">The sequence shown here is derived from an EMBL/GenBank/DDBJ whole genome shotgun (WGS) entry which is preliminary data.</text>
</comment>
<dbReference type="RefSeq" id="WP_062750970.1">
    <property type="nucleotide sequence ID" value="NZ_NPCC01000029.1"/>
</dbReference>
<evidence type="ECO:0000313" key="1">
    <source>
        <dbReference type="EMBL" id="PAE87750.1"/>
    </source>
</evidence>
<reference evidence="1 2" key="1">
    <citation type="submission" date="2017-07" db="EMBL/GenBank/DDBJ databases">
        <title>Isolation and whole genome analysis of endospore-forming bacteria from heroin.</title>
        <authorList>
            <person name="Kalinowski J."/>
            <person name="Ahrens B."/>
            <person name="Al-Dilaimi A."/>
            <person name="Winkler A."/>
            <person name="Wibberg D."/>
            <person name="Schleenbecker U."/>
            <person name="Ruckert C."/>
            <person name="Wolfel R."/>
            <person name="Grass G."/>
        </authorList>
    </citation>
    <scope>NUCLEOTIDE SEQUENCE [LARGE SCALE GENOMIC DNA]</scope>
    <source>
        <strain evidence="1 2">7539</strain>
    </source>
</reference>
<proteinExistence type="predicted"/>
<name>A0A268NXF9_SHOCL</name>
<evidence type="ECO:0000313" key="2">
    <source>
        <dbReference type="Proteomes" id="UP000216207"/>
    </source>
</evidence>
<sequence>MFYSVHLYGADVQLLHWKTDSFSEAKNGLIELMEDVQYNEDQDDVKLYQMTSKGIKFSEGIVVFDYRYDYLNNEKRA</sequence>
<accession>A0A268NXF9</accession>
<dbReference type="Proteomes" id="UP000216207">
    <property type="component" value="Unassembled WGS sequence"/>
</dbReference>
<organism evidence="1 2">
    <name type="scientific">Shouchella clausii</name>
    <name type="common">Alkalihalobacillus clausii</name>
    <dbReference type="NCBI Taxonomy" id="79880"/>
    <lineage>
        <taxon>Bacteria</taxon>
        <taxon>Bacillati</taxon>
        <taxon>Bacillota</taxon>
        <taxon>Bacilli</taxon>
        <taxon>Bacillales</taxon>
        <taxon>Bacillaceae</taxon>
        <taxon>Shouchella</taxon>
    </lineage>
</organism>
<dbReference type="AlphaFoldDB" id="A0A268NXF9"/>
<gene>
    <name evidence="1" type="ORF">CHH72_16605</name>
</gene>
<dbReference type="EMBL" id="NPCC01000029">
    <property type="protein sequence ID" value="PAE87750.1"/>
    <property type="molecule type" value="Genomic_DNA"/>
</dbReference>